<dbReference type="KEGG" id="tva:4766932"/>
<dbReference type="AlphaFoldDB" id="A2EEC3"/>
<feature type="repeat" description="ANK" evidence="3">
    <location>
        <begin position="131"/>
        <end position="163"/>
    </location>
</feature>
<feature type="repeat" description="ANK" evidence="3">
    <location>
        <begin position="258"/>
        <end position="290"/>
    </location>
</feature>
<organism evidence="4 5">
    <name type="scientific">Trichomonas vaginalis (strain ATCC PRA-98 / G3)</name>
    <dbReference type="NCBI Taxonomy" id="412133"/>
    <lineage>
        <taxon>Eukaryota</taxon>
        <taxon>Metamonada</taxon>
        <taxon>Parabasalia</taxon>
        <taxon>Trichomonadida</taxon>
        <taxon>Trichomonadidae</taxon>
        <taxon>Trichomonas</taxon>
    </lineage>
</organism>
<reference evidence="4" key="1">
    <citation type="submission" date="2006-10" db="EMBL/GenBank/DDBJ databases">
        <authorList>
            <person name="Amadeo P."/>
            <person name="Zhao Q."/>
            <person name="Wortman J."/>
            <person name="Fraser-Liggett C."/>
            <person name="Carlton J."/>
        </authorList>
    </citation>
    <scope>NUCLEOTIDE SEQUENCE</scope>
    <source>
        <strain evidence="4">G3</strain>
    </source>
</reference>
<dbReference type="InterPro" id="IPR002110">
    <property type="entry name" value="Ankyrin_rpt"/>
</dbReference>
<dbReference type="InParanoid" id="A2EEC3"/>
<dbReference type="VEuPathDB" id="TrichDB:TVAGG3_0797580"/>
<dbReference type="EMBL" id="DS113366">
    <property type="protein sequence ID" value="EAY09021.1"/>
    <property type="molecule type" value="Genomic_DNA"/>
</dbReference>
<dbReference type="SMART" id="SM00248">
    <property type="entry name" value="ANK"/>
    <property type="match status" value="14"/>
</dbReference>
<dbReference type="STRING" id="5722.A2EEC3"/>
<sequence length="486" mass="53157">MSLWKEIKNKNIEEVKNIINQDKSLAYSVDDNGMTILIASAKAGSLDLMQYFIKLGIEPLSLTPNGSDILTAAASVGSLECFEYSLSLGAKIDRKREDGTTVMIFAASGGNPEIIKKCIDAGLDVNERSKGLSTPLIEAAKKGSLESCKILIENGADATLKQKNGFSALNGSCISGNYDLFMYLTTKMPLEETNKGSLVHDAVIGNNTDIVEFLINNKFDLNTKVKGRYPIHLACMKGNLKMVRLLLDNGAKLQNCDAENTPLHYAAESDKVETFDFILSKTKDINPKNVLGMTPLLQAAAAHAFNVCKYIIAKGGDIFALDNKNHGILHYAATHCDTGFLDTLDMLSVDFNLEDISGKTPLFSAVECGNMDVIKYFVEEKYADLKKKDNEGKNLFHNICNNVNVCEYLLANGVDPAEKDENEATPLHYAAESGKIDIIPFFLSHGCKADDKDANGMTPVDLASDFGHIECFELLVDSVETPEHHE</sequence>
<reference evidence="4" key="2">
    <citation type="journal article" date="2007" name="Science">
        <title>Draft genome sequence of the sexually transmitted pathogen Trichomonas vaginalis.</title>
        <authorList>
            <person name="Carlton J.M."/>
            <person name="Hirt R.P."/>
            <person name="Silva J.C."/>
            <person name="Delcher A.L."/>
            <person name="Schatz M."/>
            <person name="Zhao Q."/>
            <person name="Wortman J.R."/>
            <person name="Bidwell S.L."/>
            <person name="Alsmark U.C.M."/>
            <person name="Besteiro S."/>
            <person name="Sicheritz-Ponten T."/>
            <person name="Noel C.J."/>
            <person name="Dacks J.B."/>
            <person name="Foster P.G."/>
            <person name="Simillion C."/>
            <person name="Van de Peer Y."/>
            <person name="Miranda-Saavedra D."/>
            <person name="Barton G.J."/>
            <person name="Westrop G.D."/>
            <person name="Mueller S."/>
            <person name="Dessi D."/>
            <person name="Fiori P.L."/>
            <person name="Ren Q."/>
            <person name="Paulsen I."/>
            <person name="Zhang H."/>
            <person name="Bastida-Corcuera F.D."/>
            <person name="Simoes-Barbosa A."/>
            <person name="Brown M.T."/>
            <person name="Hayes R.D."/>
            <person name="Mukherjee M."/>
            <person name="Okumura C.Y."/>
            <person name="Schneider R."/>
            <person name="Smith A.J."/>
            <person name="Vanacova S."/>
            <person name="Villalvazo M."/>
            <person name="Haas B.J."/>
            <person name="Pertea M."/>
            <person name="Feldblyum T.V."/>
            <person name="Utterback T.R."/>
            <person name="Shu C.L."/>
            <person name="Osoegawa K."/>
            <person name="de Jong P.J."/>
            <person name="Hrdy I."/>
            <person name="Horvathova L."/>
            <person name="Zubacova Z."/>
            <person name="Dolezal P."/>
            <person name="Malik S.B."/>
            <person name="Logsdon J.M. Jr."/>
            <person name="Henze K."/>
            <person name="Gupta A."/>
            <person name="Wang C.C."/>
            <person name="Dunne R.L."/>
            <person name="Upcroft J.A."/>
            <person name="Upcroft P."/>
            <person name="White O."/>
            <person name="Salzberg S.L."/>
            <person name="Tang P."/>
            <person name="Chiu C.-H."/>
            <person name="Lee Y.-S."/>
            <person name="Embley T.M."/>
            <person name="Coombs G.H."/>
            <person name="Mottram J.C."/>
            <person name="Tachezy J."/>
            <person name="Fraser-Liggett C.M."/>
            <person name="Johnson P.J."/>
        </authorList>
    </citation>
    <scope>NUCLEOTIDE SEQUENCE [LARGE SCALE GENOMIC DNA]</scope>
    <source>
        <strain evidence="4">G3</strain>
    </source>
</reference>
<dbReference type="eggNOG" id="KOG4177">
    <property type="taxonomic scope" value="Eukaryota"/>
</dbReference>
<dbReference type="OrthoDB" id="4772757at2759"/>
<gene>
    <name evidence="4" type="ORF">TVAG_073870</name>
</gene>
<dbReference type="Pfam" id="PF12796">
    <property type="entry name" value="Ank_2"/>
    <property type="match status" value="3"/>
</dbReference>
<feature type="repeat" description="ANK" evidence="3">
    <location>
        <begin position="422"/>
        <end position="454"/>
    </location>
</feature>
<evidence type="ECO:0000313" key="4">
    <source>
        <dbReference type="EMBL" id="EAY09021.1"/>
    </source>
</evidence>
<evidence type="ECO:0000313" key="5">
    <source>
        <dbReference type="Proteomes" id="UP000001542"/>
    </source>
</evidence>
<dbReference type="SMR" id="A2EEC3"/>
<dbReference type="Gene3D" id="1.25.40.20">
    <property type="entry name" value="Ankyrin repeat-containing domain"/>
    <property type="match status" value="3"/>
</dbReference>
<proteinExistence type="predicted"/>
<dbReference type="PANTHER" id="PTHR24126">
    <property type="entry name" value="ANKYRIN REPEAT, PH AND SEC7 DOMAIN CONTAINING PROTEIN SECG-RELATED"/>
    <property type="match status" value="1"/>
</dbReference>
<evidence type="ECO:0000256" key="2">
    <source>
        <dbReference type="ARBA" id="ARBA00023043"/>
    </source>
</evidence>
<dbReference type="VEuPathDB" id="TrichDB:TVAG_073870"/>
<keyword evidence="5" id="KW-1185">Reference proteome</keyword>
<feature type="repeat" description="ANK" evidence="3">
    <location>
        <begin position="291"/>
        <end position="323"/>
    </location>
</feature>
<dbReference type="RefSeq" id="XP_001321244.1">
    <property type="nucleotide sequence ID" value="XM_001321209.1"/>
</dbReference>
<accession>A2EEC3</accession>
<evidence type="ECO:0000256" key="3">
    <source>
        <dbReference type="PROSITE-ProRule" id="PRU00023"/>
    </source>
</evidence>
<evidence type="ECO:0000256" key="1">
    <source>
        <dbReference type="ARBA" id="ARBA00022737"/>
    </source>
</evidence>
<protein>
    <submittedName>
        <fullName evidence="4">Uncharacterized protein</fullName>
    </submittedName>
</protein>
<keyword evidence="2 3" id="KW-0040">ANK repeat</keyword>
<dbReference type="Pfam" id="PF13606">
    <property type="entry name" value="Ank_3"/>
    <property type="match status" value="1"/>
</dbReference>
<dbReference type="Proteomes" id="UP000001542">
    <property type="component" value="Unassembled WGS sequence"/>
</dbReference>
<dbReference type="PANTHER" id="PTHR24126:SF14">
    <property type="entry name" value="ANK_REP_REGION DOMAIN-CONTAINING PROTEIN"/>
    <property type="match status" value="1"/>
</dbReference>
<dbReference type="InterPro" id="IPR036770">
    <property type="entry name" value="Ankyrin_rpt-contain_sf"/>
</dbReference>
<dbReference type="PROSITE" id="PS50088">
    <property type="entry name" value="ANK_REPEAT"/>
    <property type="match status" value="6"/>
</dbReference>
<feature type="repeat" description="ANK" evidence="3">
    <location>
        <begin position="226"/>
        <end position="258"/>
    </location>
</feature>
<dbReference type="PROSITE" id="PS50297">
    <property type="entry name" value="ANK_REP_REGION"/>
    <property type="match status" value="3"/>
</dbReference>
<keyword evidence="1" id="KW-0677">Repeat</keyword>
<dbReference type="SUPFAM" id="SSF48403">
    <property type="entry name" value="Ankyrin repeat"/>
    <property type="match status" value="2"/>
</dbReference>
<name>A2EEC3_TRIV3</name>
<feature type="repeat" description="ANK" evidence="3">
    <location>
        <begin position="98"/>
        <end position="130"/>
    </location>
</feature>